<dbReference type="Proteomes" id="UP000035642">
    <property type="component" value="Unassembled WGS sequence"/>
</dbReference>
<accession>A0A0K0D9D9</accession>
<dbReference type="WBParaSite" id="ACAC_0000673201-mRNA-1">
    <property type="protein sequence ID" value="ACAC_0000673201-mRNA-1"/>
    <property type="gene ID" value="ACAC_0000673201"/>
</dbReference>
<reference evidence="2" key="2">
    <citation type="submission" date="2017-02" db="UniProtKB">
        <authorList>
            <consortium name="WormBaseParasite"/>
        </authorList>
    </citation>
    <scope>IDENTIFICATION</scope>
</reference>
<proteinExistence type="predicted"/>
<reference evidence="1" key="1">
    <citation type="submission" date="2012-09" db="EMBL/GenBank/DDBJ databases">
        <authorList>
            <person name="Martin A.A."/>
        </authorList>
    </citation>
    <scope>NUCLEOTIDE SEQUENCE</scope>
</reference>
<organism evidence="1 2">
    <name type="scientific">Angiostrongylus cantonensis</name>
    <name type="common">Rat lungworm</name>
    <dbReference type="NCBI Taxonomy" id="6313"/>
    <lineage>
        <taxon>Eukaryota</taxon>
        <taxon>Metazoa</taxon>
        <taxon>Ecdysozoa</taxon>
        <taxon>Nematoda</taxon>
        <taxon>Chromadorea</taxon>
        <taxon>Rhabditida</taxon>
        <taxon>Rhabditina</taxon>
        <taxon>Rhabditomorpha</taxon>
        <taxon>Strongyloidea</taxon>
        <taxon>Metastrongylidae</taxon>
        <taxon>Angiostrongylus</taxon>
    </lineage>
</organism>
<keyword evidence="1" id="KW-1185">Reference proteome</keyword>
<dbReference type="AlphaFoldDB" id="A0A0K0D9D9"/>
<name>A0A0K0D9D9_ANGCA</name>
<protein>
    <submittedName>
        <fullName evidence="2">Zf-3CxxC domain-containing protein</fullName>
    </submittedName>
</protein>
<sequence length="253" mass="30048">MASTSEESYGIASYAISRHRKNKVFMWQIRVQHVRVYEFLLASRFKVPGLVSWKCMHCMQIREKKKRQVMASTSKESYGIASYAISRHRKNKVFMWQSRVQHGRVYEFLLASRFKVPGLVSWKCMHCMQIREKMKRQILYLKQVCTNGEGYQLVGLVHLLWRPLAKKLRFFTVIFRIMAFVVPLDLDAVQKRQMKQSLDEKCERVMKKVLRKRKREVHKDYPNQPARVTKRMELSNDYCDDDGNRSTEVVVSS</sequence>
<evidence type="ECO:0000313" key="2">
    <source>
        <dbReference type="WBParaSite" id="ACAC_0000673201-mRNA-1"/>
    </source>
</evidence>
<evidence type="ECO:0000313" key="1">
    <source>
        <dbReference type="Proteomes" id="UP000035642"/>
    </source>
</evidence>